<keyword evidence="2" id="KW-1003">Cell membrane</keyword>
<organism evidence="7 8">
    <name type="scientific">Paracidovorax cattleyae</name>
    <dbReference type="NCBI Taxonomy" id="80868"/>
    <lineage>
        <taxon>Bacteria</taxon>
        <taxon>Pseudomonadati</taxon>
        <taxon>Pseudomonadota</taxon>
        <taxon>Betaproteobacteria</taxon>
        <taxon>Burkholderiales</taxon>
        <taxon>Comamonadaceae</taxon>
        <taxon>Paracidovorax</taxon>
    </lineage>
</organism>
<dbReference type="AlphaFoldDB" id="A0A1H0N5L9"/>
<feature type="transmembrane region" description="Helical" evidence="6">
    <location>
        <begin position="311"/>
        <end position="330"/>
    </location>
</feature>
<dbReference type="InterPro" id="IPR001851">
    <property type="entry name" value="ABC_transp_permease"/>
</dbReference>
<evidence type="ECO:0000313" key="7">
    <source>
        <dbReference type="EMBL" id="SDO87942.1"/>
    </source>
</evidence>
<dbReference type="PANTHER" id="PTHR47089">
    <property type="entry name" value="ABC TRANSPORTER, PERMEASE PROTEIN"/>
    <property type="match status" value="1"/>
</dbReference>
<sequence>MTEAALAPPAAGRPQPLASRRYTLEIRQQMPLPRQALVLGMAVLAGLALSGLILVAAGVPARELFNEFIVSTLFDLQSLQAVLFQAAPMIMIGLAASIAFRARFWNLGLEGQMVWGAIAATSLSLYDIGPPALRLPLMALAALAGGLLWAAGPALLKLRLGVNEIISTLMLNYIAGNFLLHLVYGAWKDPKDSFPYSPQFRSFERLPEFLGPSGVAVLLSLLAMALAWWFVQASRAGLYLRFVDANPRMAQAAGVPVRAVILGTVLGSGALAGLGGFLVAAGQEGRLTQSFYQGYGFSGILIAFLARNHPVAAAVVAVLVATLFVAGRNLQVFYQIPFSMVQLIQAIIVVCVASSDFFIRHRLRRVASS</sequence>
<keyword evidence="5 6" id="KW-0472">Membrane</keyword>
<feature type="transmembrane region" description="Helical" evidence="6">
    <location>
        <begin position="259"/>
        <end position="281"/>
    </location>
</feature>
<keyword evidence="3 6" id="KW-0812">Transmembrane</keyword>
<gene>
    <name evidence="7" type="ORF">SAMN04489708_104217</name>
</gene>
<evidence type="ECO:0000256" key="4">
    <source>
        <dbReference type="ARBA" id="ARBA00022989"/>
    </source>
</evidence>
<dbReference type="GO" id="GO:0005886">
    <property type="term" value="C:plasma membrane"/>
    <property type="evidence" value="ECO:0007669"/>
    <property type="project" value="UniProtKB-SubCell"/>
</dbReference>
<dbReference type="Pfam" id="PF02653">
    <property type="entry name" value="BPD_transp_2"/>
    <property type="match status" value="1"/>
</dbReference>
<evidence type="ECO:0000256" key="1">
    <source>
        <dbReference type="ARBA" id="ARBA00004651"/>
    </source>
</evidence>
<feature type="transmembrane region" description="Helical" evidence="6">
    <location>
        <begin position="135"/>
        <end position="156"/>
    </location>
</feature>
<dbReference type="PANTHER" id="PTHR47089:SF1">
    <property type="entry name" value="GUANOSINE ABC TRANSPORTER PERMEASE PROTEIN NUPP"/>
    <property type="match status" value="1"/>
</dbReference>
<feature type="transmembrane region" description="Helical" evidence="6">
    <location>
        <begin position="336"/>
        <end position="359"/>
    </location>
</feature>
<dbReference type="RefSeq" id="WP_092832717.1">
    <property type="nucleotide sequence ID" value="NZ_CP028290.1"/>
</dbReference>
<dbReference type="OrthoDB" id="9809785at2"/>
<keyword evidence="4 6" id="KW-1133">Transmembrane helix</keyword>
<dbReference type="Proteomes" id="UP000199317">
    <property type="component" value="Unassembled WGS sequence"/>
</dbReference>
<reference evidence="8" key="1">
    <citation type="submission" date="2016-10" db="EMBL/GenBank/DDBJ databases">
        <authorList>
            <person name="Varghese N."/>
            <person name="Submissions S."/>
        </authorList>
    </citation>
    <scope>NUCLEOTIDE SEQUENCE [LARGE SCALE GENOMIC DNA]</scope>
    <source>
        <strain evidence="8">DSM 17101</strain>
    </source>
</reference>
<protein>
    <submittedName>
        <fullName evidence="7">Nucleoside ABC transporter membrane protein</fullName>
    </submittedName>
</protein>
<feature type="transmembrane region" description="Helical" evidence="6">
    <location>
        <begin position="168"/>
        <end position="187"/>
    </location>
</feature>
<evidence type="ECO:0000256" key="6">
    <source>
        <dbReference type="SAM" id="Phobius"/>
    </source>
</evidence>
<evidence type="ECO:0000256" key="5">
    <source>
        <dbReference type="ARBA" id="ARBA00023136"/>
    </source>
</evidence>
<evidence type="ECO:0000256" key="3">
    <source>
        <dbReference type="ARBA" id="ARBA00022692"/>
    </source>
</evidence>
<dbReference type="GO" id="GO:0022857">
    <property type="term" value="F:transmembrane transporter activity"/>
    <property type="evidence" value="ECO:0007669"/>
    <property type="project" value="InterPro"/>
</dbReference>
<feature type="transmembrane region" description="Helical" evidence="6">
    <location>
        <begin position="112"/>
        <end position="129"/>
    </location>
</feature>
<evidence type="ECO:0000256" key="2">
    <source>
        <dbReference type="ARBA" id="ARBA00022475"/>
    </source>
</evidence>
<evidence type="ECO:0000313" key="8">
    <source>
        <dbReference type="Proteomes" id="UP000199317"/>
    </source>
</evidence>
<proteinExistence type="predicted"/>
<dbReference type="SUPFAM" id="SSF56655">
    <property type="entry name" value="Carbohydrate phosphatase"/>
    <property type="match status" value="1"/>
</dbReference>
<comment type="subcellular location">
    <subcellularLocation>
        <location evidence="1">Cell membrane</location>
        <topology evidence="1">Multi-pass membrane protein</topology>
    </subcellularLocation>
</comment>
<name>A0A1H0N5L9_9BURK</name>
<accession>A0A1H0N5L9</accession>
<feature type="transmembrane region" description="Helical" evidence="6">
    <location>
        <begin position="79"/>
        <end position="100"/>
    </location>
</feature>
<feature type="transmembrane region" description="Helical" evidence="6">
    <location>
        <begin position="209"/>
        <end position="231"/>
    </location>
</feature>
<feature type="transmembrane region" description="Helical" evidence="6">
    <location>
        <begin position="36"/>
        <end position="59"/>
    </location>
</feature>
<dbReference type="CDD" id="cd06580">
    <property type="entry name" value="TM_PBP1_transp_TpRbsC_like"/>
    <property type="match status" value="1"/>
</dbReference>
<feature type="transmembrane region" description="Helical" evidence="6">
    <location>
        <begin position="287"/>
        <end position="306"/>
    </location>
</feature>
<keyword evidence="8" id="KW-1185">Reference proteome</keyword>
<dbReference type="EMBL" id="FNJL01000004">
    <property type="protein sequence ID" value="SDO87942.1"/>
    <property type="molecule type" value="Genomic_DNA"/>
</dbReference>